<reference evidence="6" key="1">
    <citation type="submission" date="2023-03" db="EMBL/GenBank/DDBJ databases">
        <authorList>
            <person name="Julca I."/>
        </authorList>
    </citation>
    <scope>NUCLEOTIDE SEQUENCE</scope>
</reference>
<proteinExistence type="inferred from homology"/>
<organism evidence="6 7">
    <name type="scientific">Oldenlandia corymbosa var. corymbosa</name>
    <dbReference type="NCBI Taxonomy" id="529605"/>
    <lineage>
        <taxon>Eukaryota</taxon>
        <taxon>Viridiplantae</taxon>
        <taxon>Streptophyta</taxon>
        <taxon>Embryophyta</taxon>
        <taxon>Tracheophyta</taxon>
        <taxon>Spermatophyta</taxon>
        <taxon>Magnoliopsida</taxon>
        <taxon>eudicotyledons</taxon>
        <taxon>Gunneridae</taxon>
        <taxon>Pentapetalae</taxon>
        <taxon>asterids</taxon>
        <taxon>lamiids</taxon>
        <taxon>Gentianales</taxon>
        <taxon>Rubiaceae</taxon>
        <taxon>Rubioideae</taxon>
        <taxon>Spermacoceae</taxon>
        <taxon>Hedyotis-Oldenlandia complex</taxon>
        <taxon>Oldenlandia</taxon>
    </lineage>
</organism>
<dbReference type="GO" id="GO:0005576">
    <property type="term" value="C:extracellular region"/>
    <property type="evidence" value="ECO:0007669"/>
    <property type="project" value="UniProtKB-SubCell"/>
</dbReference>
<evidence type="ECO:0000313" key="7">
    <source>
        <dbReference type="Proteomes" id="UP001161247"/>
    </source>
</evidence>
<feature type="signal peptide" evidence="5">
    <location>
        <begin position="1"/>
        <end position="27"/>
    </location>
</feature>
<evidence type="ECO:0000256" key="3">
    <source>
        <dbReference type="ARBA" id="ARBA00022525"/>
    </source>
</evidence>
<evidence type="ECO:0000256" key="1">
    <source>
        <dbReference type="ARBA" id="ARBA00004613"/>
    </source>
</evidence>
<dbReference type="PANTHER" id="PTHR33191:SF58">
    <property type="entry name" value="RIPENING-RELATED PROTEIN 1"/>
    <property type="match status" value="1"/>
</dbReference>
<feature type="chain" id="PRO_5043965086" evidence="5">
    <location>
        <begin position="28"/>
        <end position="149"/>
    </location>
</feature>
<sequence length="149" mass="15674">MATANKAFVLLSLFVLISIVCLHSSIASVAGRRSASSPPVTSSTPGLLTLNSFASGGGSGPSACDERFHSNDEKIVALSTGWFAGGSRCGRRIQIRAKNGRSVFAKVVDECDSVRDGCRNNIVDASDAVWKALKLNEDDGIVPITWSMA</sequence>
<dbReference type="CDD" id="cd22270">
    <property type="entry name" value="DPBB_kiwellin-like"/>
    <property type="match status" value="1"/>
</dbReference>
<evidence type="ECO:0000256" key="4">
    <source>
        <dbReference type="ARBA" id="ARBA00022729"/>
    </source>
</evidence>
<keyword evidence="4 5" id="KW-0732">Signal</keyword>
<evidence type="ECO:0000256" key="5">
    <source>
        <dbReference type="SAM" id="SignalP"/>
    </source>
</evidence>
<accession>A0AAV1DBL9</accession>
<dbReference type="Gene3D" id="2.40.40.10">
    <property type="entry name" value="RlpA-like domain"/>
    <property type="match status" value="1"/>
</dbReference>
<comment type="subcellular location">
    <subcellularLocation>
        <location evidence="1">Secreted</location>
    </subcellularLocation>
</comment>
<dbReference type="PANTHER" id="PTHR33191">
    <property type="entry name" value="RIPENING-RELATED PROTEIN 2-RELATED"/>
    <property type="match status" value="1"/>
</dbReference>
<name>A0AAV1DBL9_OLDCO</name>
<dbReference type="InterPro" id="IPR036908">
    <property type="entry name" value="RlpA-like_sf"/>
</dbReference>
<evidence type="ECO:0000313" key="6">
    <source>
        <dbReference type="EMBL" id="CAI9105038.1"/>
    </source>
</evidence>
<dbReference type="Proteomes" id="UP001161247">
    <property type="component" value="Chromosome 5"/>
</dbReference>
<protein>
    <submittedName>
        <fullName evidence="6">OLC1v1003867C1</fullName>
    </submittedName>
</protein>
<evidence type="ECO:0000256" key="2">
    <source>
        <dbReference type="ARBA" id="ARBA00005592"/>
    </source>
</evidence>
<dbReference type="AlphaFoldDB" id="A0AAV1DBL9"/>
<keyword evidence="7" id="KW-1185">Reference proteome</keyword>
<dbReference type="SUPFAM" id="SSF50685">
    <property type="entry name" value="Barwin-like endoglucanases"/>
    <property type="match status" value="1"/>
</dbReference>
<dbReference type="Pfam" id="PF24300">
    <property type="entry name" value="KWL1"/>
    <property type="match status" value="1"/>
</dbReference>
<dbReference type="InterPro" id="IPR039271">
    <property type="entry name" value="Kiwellin-like"/>
</dbReference>
<gene>
    <name evidence="6" type="ORF">OLC1_LOCUS13826</name>
</gene>
<comment type="similarity">
    <text evidence="2">Belongs to the kiwellin family.</text>
</comment>
<dbReference type="EMBL" id="OX459122">
    <property type="protein sequence ID" value="CAI9105038.1"/>
    <property type="molecule type" value="Genomic_DNA"/>
</dbReference>
<keyword evidence="3" id="KW-0964">Secreted</keyword>